<keyword evidence="3 4" id="KW-0732">Signal</keyword>
<name>A0A7D5GZX5_9PSED</name>
<accession>A0A7D5GZX5</accession>
<evidence type="ECO:0000256" key="2">
    <source>
        <dbReference type="ARBA" id="ARBA00022448"/>
    </source>
</evidence>
<evidence type="ECO:0000313" key="5">
    <source>
        <dbReference type="EMBL" id="QKZ04167.1"/>
    </source>
</evidence>
<reference evidence="5 6" key="1">
    <citation type="submission" date="2020-06" db="EMBL/GenBank/DDBJ databases">
        <title>Pseudomonas eucalypticola sp. nov., an endophyte of Eucalyptus dunnii leaves with biocontrol ability of eucalyptus leaf blight.</title>
        <authorList>
            <person name="Liu Y."/>
            <person name="Song Z."/>
            <person name="Zeng H."/>
            <person name="Lu M."/>
            <person name="Wang X."/>
            <person name="Lian X."/>
            <person name="Zhang Q."/>
        </authorList>
    </citation>
    <scope>NUCLEOTIDE SEQUENCE [LARGE SCALE GENOMIC DNA]</scope>
    <source>
        <strain evidence="5 6">NP-1</strain>
    </source>
</reference>
<sequence>MVTKLLSRVALSCATLGGFWASSVRADFMEDGSGSLDLRNFYFNRDYHGPLAAQSRRDEWAQGFGLKLLSGYTEGTVGIGLDAFAMLGLRLDSSPDRSGSGLLPRGSDKRAAEEYGDIALALKVRVGNSEIKAGSLIPQLPLLSANYSRLFPQTFDGVQLISRDFEHITFTLLHADRTKLRDSSGDDRLTAMPQQGAYSSTATSGSLSYLGFDFQPFRDVTLSLHESELEDMFRRGYAGFKANTTLGDGKVFTEWRYFTAQDIGRRLLGEVDNQTLSTNFGYSWAGHTISGGFQRAYGSTAYAFVGGTDTYLFSEQQISTFALAQERVWHARYDYDFAALGLPGLTFNVRYVSGTNVELSHVSTTKARRQLASGERGDEWERTSDLSYTIQSGPLKNLSVRWRNGKSHSNFSDSADEDRIILGYVYNF</sequence>
<dbReference type="InterPro" id="IPR023614">
    <property type="entry name" value="Porin_dom_sf"/>
</dbReference>
<dbReference type="GO" id="GO:0016020">
    <property type="term" value="C:membrane"/>
    <property type="evidence" value="ECO:0007669"/>
    <property type="project" value="InterPro"/>
</dbReference>
<dbReference type="EMBL" id="CP056030">
    <property type="protein sequence ID" value="QKZ04167.1"/>
    <property type="molecule type" value="Genomic_DNA"/>
</dbReference>
<dbReference type="InterPro" id="IPR005318">
    <property type="entry name" value="OM_porin_bac"/>
</dbReference>
<evidence type="ECO:0000256" key="4">
    <source>
        <dbReference type="SAM" id="SignalP"/>
    </source>
</evidence>
<organism evidence="5 6">
    <name type="scientific">Pseudomonas eucalypticola</name>
    <dbReference type="NCBI Taxonomy" id="2599595"/>
    <lineage>
        <taxon>Bacteria</taxon>
        <taxon>Pseudomonadati</taxon>
        <taxon>Pseudomonadota</taxon>
        <taxon>Gammaproteobacteria</taxon>
        <taxon>Pseudomonadales</taxon>
        <taxon>Pseudomonadaceae</taxon>
        <taxon>Pseudomonas</taxon>
    </lineage>
</organism>
<keyword evidence="2" id="KW-0813">Transport</keyword>
<dbReference type="PANTHER" id="PTHR34596">
    <property type="entry name" value="CHITOPORIN"/>
    <property type="match status" value="1"/>
</dbReference>
<proteinExistence type="inferred from homology"/>
<dbReference type="KEGG" id="pez:HWQ56_10385"/>
<dbReference type="GO" id="GO:0015288">
    <property type="term" value="F:porin activity"/>
    <property type="evidence" value="ECO:0007669"/>
    <property type="project" value="TreeGrafter"/>
</dbReference>
<dbReference type="Proteomes" id="UP000509568">
    <property type="component" value="Chromosome"/>
</dbReference>
<dbReference type="Pfam" id="PF03573">
    <property type="entry name" value="OprD"/>
    <property type="match status" value="1"/>
</dbReference>
<keyword evidence="6" id="KW-1185">Reference proteome</keyword>
<evidence type="ECO:0000256" key="1">
    <source>
        <dbReference type="ARBA" id="ARBA00009075"/>
    </source>
</evidence>
<feature type="chain" id="PRO_5028886902" evidence="4">
    <location>
        <begin position="27"/>
        <end position="428"/>
    </location>
</feature>
<comment type="similarity">
    <text evidence="1">Belongs to the outer membrane porin (Opr) (TC 1.B.25) family.</text>
</comment>
<dbReference type="Gene3D" id="2.40.160.10">
    <property type="entry name" value="Porin"/>
    <property type="match status" value="1"/>
</dbReference>
<feature type="signal peptide" evidence="4">
    <location>
        <begin position="1"/>
        <end position="26"/>
    </location>
</feature>
<protein>
    <submittedName>
        <fullName evidence="5">OprD family porin</fullName>
    </submittedName>
</protein>
<dbReference type="RefSeq" id="WP_176570386.1">
    <property type="nucleotide sequence ID" value="NZ_CP056030.1"/>
</dbReference>
<gene>
    <name evidence="5" type="ORF">HWQ56_10385</name>
</gene>
<dbReference type="AlphaFoldDB" id="A0A7D5GZX5"/>
<dbReference type="PANTHER" id="PTHR34596:SF2">
    <property type="entry name" value="CHITOPORIN"/>
    <property type="match status" value="1"/>
</dbReference>
<evidence type="ECO:0000256" key="3">
    <source>
        <dbReference type="ARBA" id="ARBA00022729"/>
    </source>
</evidence>
<evidence type="ECO:0000313" key="6">
    <source>
        <dbReference type="Proteomes" id="UP000509568"/>
    </source>
</evidence>